<dbReference type="EMBL" id="BAFK01000003">
    <property type="protein sequence ID" value="GAB57824.1"/>
    <property type="molecule type" value="Genomic_DNA"/>
</dbReference>
<evidence type="ECO:0000313" key="10">
    <source>
        <dbReference type="EMBL" id="GAB57824.1"/>
    </source>
</evidence>
<dbReference type="SUPFAM" id="SSF55653">
    <property type="entry name" value="Ribosomal protein L9 C-domain"/>
    <property type="match status" value="1"/>
</dbReference>
<dbReference type="FunFam" id="3.40.5.10:FF:000001">
    <property type="entry name" value="50S ribosomal protein L9"/>
    <property type="match status" value="1"/>
</dbReference>
<keyword evidence="5 7" id="KW-0687">Ribonucleoprotein</keyword>
<comment type="caution">
    <text evidence="10">The sequence shown here is derived from an EMBL/GenBank/DDBJ whole genome shotgun (WGS) entry which is preliminary data.</text>
</comment>
<dbReference type="GO" id="GO:0005840">
    <property type="term" value="C:ribosome"/>
    <property type="evidence" value="ECO:0007669"/>
    <property type="project" value="UniProtKB-KW"/>
</dbReference>
<dbReference type="SUPFAM" id="SSF55658">
    <property type="entry name" value="L9 N-domain-like"/>
    <property type="match status" value="1"/>
</dbReference>
<evidence type="ECO:0000256" key="7">
    <source>
        <dbReference type="HAMAP-Rule" id="MF_00503"/>
    </source>
</evidence>
<dbReference type="InterPro" id="IPR036791">
    <property type="entry name" value="Ribosomal_bL9_C_sf"/>
</dbReference>
<protein>
    <recommendedName>
        <fullName evidence="6 7">Large ribosomal subunit protein bL9</fullName>
    </recommendedName>
</protein>
<keyword evidence="8" id="KW-0175">Coiled coil</keyword>
<gene>
    <name evidence="7 10" type="primary">rplI</name>
    <name evidence="10" type="ORF">RNAN_0794</name>
</gene>
<dbReference type="Proteomes" id="UP000004374">
    <property type="component" value="Unassembled WGS sequence"/>
</dbReference>
<dbReference type="GO" id="GO:0006412">
    <property type="term" value="P:translation"/>
    <property type="evidence" value="ECO:0007669"/>
    <property type="project" value="UniProtKB-UniRule"/>
</dbReference>
<dbReference type="InterPro" id="IPR009027">
    <property type="entry name" value="Ribosomal_bL9/RNase_H1_N"/>
</dbReference>
<dbReference type="PANTHER" id="PTHR21368">
    <property type="entry name" value="50S RIBOSOMAL PROTEIN L9"/>
    <property type="match status" value="1"/>
</dbReference>
<dbReference type="FunFam" id="3.10.430.100:FF:000001">
    <property type="entry name" value="50S ribosomal protein L9"/>
    <property type="match status" value="1"/>
</dbReference>
<dbReference type="InterPro" id="IPR020069">
    <property type="entry name" value="Ribosomal_bL9_C"/>
</dbReference>
<dbReference type="RefSeq" id="WP_008218941.1">
    <property type="nucleotide sequence ID" value="NZ_BAFK01000003.1"/>
</dbReference>
<sequence>MQIILLDKVANLGGLGDNVTVKSGYARNFLFPQGKAVPATKANIEKFEARRAELEAKLAADLAAANDRAAKLAALGEVTIASKAGDEGKLFGSVGTRDIADAVTEAGVKVSKAEVKLPNGTLRETGEFDIDLQLHAEVIATIKVVVIAEA</sequence>
<feature type="domain" description="Ribosomal protein L9" evidence="9">
    <location>
        <begin position="13"/>
        <end position="40"/>
    </location>
</feature>
<accession>I1DUU6</accession>
<feature type="coiled-coil region" evidence="8">
    <location>
        <begin position="37"/>
        <end position="64"/>
    </location>
</feature>
<comment type="similarity">
    <text evidence="1 7">Belongs to the bacterial ribosomal protein bL9 family.</text>
</comment>
<evidence type="ECO:0000256" key="4">
    <source>
        <dbReference type="ARBA" id="ARBA00022980"/>
    </source>
</evidence>
<proteinExistence type="inferred from homology"/>
<evidence type="ECO:0000256" key="5">
    <source>
        <dbReference type="ARBA" id="ARBA00023274"/>
    </source>
</evidence>
<organism evidence="10 11">
    <name type="scientific">Rheinheimera nanhaiensis E407-8</name>
    <dbReference type="NCBI Taxonomy" id="562729"/>
    <lineage>
        <taxon>Bacteria</taxon>
        <taxon>Pseudomonadati</taxon>
        <taxon>Pseudomonadota</taxon>
        <taxon>Gammaproteobacteria</taxon>
        <taxon>Chromatiales</taxon>
        <taxon>Chromatiaceae</taxon>
        <taxon>Rheinheimera</taxon>
    </lineage>
</organism>
<dbReference type="STRING" id="562729.RNAN_0794"/>
<dbReference type="InterPro" id="IPR020594">
    <property type="entry name" value="Ribosomal_bL9_bac/chp"/>
</dbReference>
<dbReference type="Gene3D" id="3.10.430.100">
    <property type="entry name" value="Ribosomal protein L9, C-terminal domain"/>
    <property type="match status" value="1"/>
</dbReference>
<name>I1DUU6_9GAMM</name>
<keyword evidence="2 7" id="KW-0699">rRNA-binding</keyword>
<comment type="function">
    <text evidence="7">Binds to the 23S rRNA.</text>
</comment>
<dbReference type="InterPro" id="IPR000244">
    <property type="entry name" value="Ribosomal_bL9"/>
</dbReference>
<dbReference type="InterPro" id="IPR036935">
    <property type="entry name" value="Ribosomal_bL9_N_sf"/>
</dbReference>
<dbReference type="OrthoDB" id="9788336at2"/>
<evidence type="ECO:0000256" key="3">
    <source>
        <dbReference type="ARBA" id="ARBA00022884"/>
    </source>
</evidence>
<dbReference type="Pfam" id="PF03948">
    <property type="entry name" value="Ribosomal_L9_C"/>
    <property type="match status" value="1"/>
</dbReference>
<evidence type="ECO:0000256" key="6">
    <source>
        <dbReference type="ARBA" id="ARBA00035292"/>
    </source>
</evidence>
<dbReference type="Gene3D" id="3.40.5.10">
    <property type="entry name" value="Ribosomal protein L9, N-terminal domain"/>
    <property type="match status" value="1"/>
</dbReference>
<dbReference type="HAMAP" id="MF_00503">
    <property type="entry name" value="Ribosomal_bL9"/>
    <property type="match status" value="1"/>
</dbReference>
<evidence type="ECO:0000313" key="11">
    <source>
        <dbReference type="Proteomes" id="UP000004374"/>
    </source>
</evidence>
<evidence type="ECO:0000256" key="1">
    <source>
        <dbReference type="ARBA" id="ARBA00010605"/>
    </source>
</evidence>
<dbReference type="InterPro" id="IPR020070">
    <property type="entry name" value="Ribosomal_bL9_N"/>
</dbReference>
<reference evidence="10 11" key="1">
    <citation type="journal article" date="2012" name="J. Bacteriol.">
        <title>Genome Sequence of the Protease-Producing Bacterium Rheinheimera nanhaiensis E407-8T, Isolated from Deep-Sea Sediment of the South China Sea.</title>
        <authorList>
            <person name="Zhang X.-Y."/>
            <person name="Zhang Y.-J."/>
            <person name="Qin Q.-L."/>
            <person name="Xie B.-B."/>
            <person name="Chen X.-L."/>
            <person name="Zhou B.-C."/>
            <person name="Zhang Y.-Z."/>
        </authorList>
    </citation>
    <scope>NUCLEOTIDE SEQUENCE [LARGE SCALE GENOMIC DNA]</scope>
    <source>
        <strain evidence="10 11">E407-8</strain>
    </source>
</reference>
<keyword evidence="11" id="KW-1185">Reference proteome</keyword>
<dbReference type="GO" id="GO:0003735">
    <property type="term" value="F:structural constituent of ribosome"/>
    <property type="evidence" value="ECO:0007669"/>
    <property type="project" value="InterPro"/>
</dbReference>
<dbReference type="AlphaFoldDB" id="I1DUU6"/>
<evidence type="ECO:0000256" key="2">
    <source>
        <dbReference type="ARBA" id="ARBA00022730"/>
    </source>
</evidence>
<keyword evidence="4 7" id="KW-0689">Ribosomal protein</keyword>
<dbReference type="GO" id="GO:1990904">
    <property type="term" value="C:ribonucleoprotein complex"/>
    <property type="evidence" value="ECO:0007669"/>
    <property type="project" value="UniProtKB-KW"/>
</dbReference>
<keyword evidence="3 7" id="KW-0694">RNA-binding</keyword>
<evidence type="ECO:0000256" key="8">
    <source>
        <dbReference type="SAM" id="Coils"/>
    </source>
</evidence>
<dbReference type="GO" id="GO:0019843">
    <property type="term" value="F:rRNA binding"/>
    <property type="evidence" value="ECO:0007669"/>
    <property type="project" value="UniProtKB-UniRule"/>
</dbReference>
<evidence type="ECO:0000259" key="9">
    <source>
        <dbReference type="PROSITE" id="PS00651"/>
    </source>
</evidence>
<dbReference type="PROSITE" id="PS00651">
    <property type="entry name" value="RIBOSOMAL_L9"/>
    <property type="match status" value="1"/>
</dbReference>
<dbReference type="Pfam" id="PF01281">
    <property type="entry name" value="Ribosomal_L9_N"/>
    <property type="match status" value="1"/>
</dbReference>
<dbReference type="NCBIfam" id="TIGR00158">
    <property type="entry name" value="L9"/>
    <property type="match status" value="1"/>
</dbReference>